<keyword evidence="2" id="KW-1185">Reference proteome</keyword>
<gene>
    <name evidence="1" type="ORF">GCM10023116_12970</name>
</gene>
<evidence type="ECO:0000313" key="1">
    <source>
        <dbReference type="EMBL" id="GAA4649023.1"/>
    </source>
</evidence>
<reference evidence="2" key="1">
    <citation type="journal article" date="2019" name="Int. J. Syst. Evol. Microbiol.">
        <title>The Global Catalogue of Microorganisms (GCM) 10K type strain sequencing project: providing services to taxonomists for standard genome sequencing and annotation.</title>
        <authorList>
            <consortium name="The Broad Institute Genomics Platform"/>
            <consortium name="The Broad Institute Genome Sequencing Center for Infectious Disease"/>
            <person name="Wu L."/>
            <person name="Ma J."/>
        </authorList>
    </citation>
    <scope>NUCLEOTIDE SEQUENCE [LARGE SCALE GENOMIC DNA]</scope>
    <source>
        <strain evidence="2">JCM 17805</strain>
    </source>
</reference>
<dbReference type="RefSeq" id="WP_345194775.1">
    <property type="nucleotide sequence ID" value="NZ_BAABFL010000117.1"/>
</dbReference>
<dbReference type="InterPro" id="IPR019697">
    <property type="entry name" value="Phage_HP1_Orf28"/>
</dbReference>
<organism evidence="1 2">
    <name type="scientific">Kistimonas scapharcae</name>
    <dbReference type="NCBI Taxonomy" id="1036133"/>
    <lineage>
        <taxon>Bacteria</taxon>
        <taxon>Pseudomonadati</taxon>
        <taxon>Pseudomonadota</taxon>
        <taxon>Gammaproteobacteria</taxon>
        <taxon>Oceanospirillales</taxon>
        <taxon>Endozoicomonadaceae</taxon>
        <taxon>Kistimonas</taxon>
    </lineage>
</organism>
<dbReference type="Pfam" id="PF10761">
    <property type="entry name" value="DUF2590"/>
    <property type="match status" value="1"/>
</dbReference>
<evidence type="ECO:0000313" key="2">
    <source>
        <dbReference type="Proteomes" id="UP001500604"/>
    </source>
</evidence>
<comment type="caution">
    <text evidence="1">The sequence shown here is derived from an EMBL/GenBank/DDBJ whole genome shotgun (WGS) entry which is preliminary data.</text>
</comment>
<sequence length="123" mass="13794">MQATDNAKYIDLTIKDDDILLDAAGVPVYCWDRDSIGQDLQHAIRESGHLVAMIGERDREVRRLQLQKIRILVEDDTRIVPGTVELALLTPGFPGNRGEWLLSADTYEFGPVEYNLNAIAGQQ</sequence>
<name>A0ABP8UYL7_9GAMM</name>
<dbReference type="EMBL" id="BAABFL010000117">
    <property type="protein sequence ID" value="GAA4649023.1"/>
    <property type="molecule type" value="Genomic_DNA"/>
</dbReference>
<accession>A0ABP8UYL7</accession>
<proteinExistence type="predicted"/>
<protein>
    <submittedName>
        <fullName evidence="1">DUF2590 family protein</fullName>
    </submittedName>
</protein>
<dbReference type="Proteomes" id="UP001500604">
    <property type="component" value="Unassembled WGS sequence"/>
</dbReference>